<feature type="region of interest" description="Disordered" evidence="1">
    <location>
        <begin position="1"/>
        <end position="92"/>
    </location>
</feature>
<dbReference type="EMBL" id="HF935275">
    <property type="protein sequence ID" value="CCX05886.1"/>
    <property type="molecule type" value="Genomic_DNA"/>
</dbReference>
<dbReference type="Proteomes" id="UP000018144">
    <property type="component" value="Unassembled WGS sequence"/>
</dbReference>
<evidence type="ECO:0000313" key="3">
    <source>
        <dbReference type="Proteomes" id="UP000018144"/>
    </source>
</evidence>
<gene>
    <name evidence="2" type="ORF">PCON_05473</name>
</gene>
<dbReference type="AlphaFoldDB" id="U4KX53"/>
<evidence type="ECO:0000313" key="2">
    <source>
        <dbReference type="EMBL" id="CCX05886.1"/>
    </source>
</evidence>
<reference evidence="2 3" key="1">
    <citation type="journal article" date="2013" name="PLoS Genet.">
        <title>The genome and development-dependent transcriptomes of Pyronema confluens: a window into fungal evolution.</title>
        <authorList>
            <person name="Traeger S."/>
            <person name="Altegoer F."/>
            <person name="Freitag M."/>
            <person name="Gabaldon T."/>
            <person name="Kempken F."/>
            <person name="Kumar A."/>
            <person name="Marcet-Houben M."/>
            <person name="Poggeler S."/>
            <person name="Stajich J.E."/>
            <person name="Nowrousian M."/>
        </authorList>
    </citation>
    <scope>NUCLEOTIDE SEQUENCE [LARGE SCALE GENOMIC DNA]</scope>
    <source>
        <strain evidence="3">CBS 100304</strain>
        <tissue evidence="2">Vegetative mycelium</tissue>
    </source>
</reference>
<keyword evidence="3" id="KW-1185">Reference proteome</keyword>
<accession>U4KX53</accession>
<protein>
    <submittedName>
        <fullName evidence="2">Uncharacterized protein</fullName>
    </submittedName>
</protein>
<dbReference type="OrthoDB" id="10325389at2759"/>
<organism evidence="2 3">
    <name type="scientific">Pyronema omphalodes (strain CBS 100304)</name>
    <name type="common">Pyronema confluens</name>
    <dbReference type="NCBI Taxonomy" id="1076935"/>
    <lineage>
        <taxon>Eukaryota</taxon>
        <taxon>Fungi</taxon>
        <taxon>Dikarya</taxon>
        <taxon>Ascomycota</taxon>
        <taxon>Pezizomycotina</taxon>
        <taxon>Pezizomycetes</taxon>
        <taxon>Pezizales</taxon>
        <taxon>Pyronemataceae</taxon>
        <taxon>Pyronema</taxon>
    </lineage>
</organism>
<sequence>MPRHRESGYSSSSGHSRKRPKPKYTINMFPPSVGYPEPKPYYPTSVPQFNLSPLDDHPPRHHRSKSPPIQHTPERSHPSTATSSRNPLRRKRSFAEYYDHYTKREKEHPGRLRNFYRRRERQMSRYNEDYAQELTYDGVLFSSYDQAKGVAHMAKIREEGHGSKRSRRSHVDRKHIPPRGKTLRRMKSFFWGQDPYW</sequence>
<proteinExistence type="predicted"/>
<evidence type="ECO:0000256" key="1">
    <source>
        <dbReference type="SAM" id="MobiDB-lite"/>
    </source>
</evidence>
<name>U4KX53_PYROM</name>